<dbReference type="SUPFAM" id="SSF52540">
    <property type="entry name" value="P-loop containing nucleoside triphosphate hydrolases"/>
    <property type="match status" value="1"/>
</dbReference>
<evidence type="ECO:0000256" key="14">
    <source>
        <dbReference type="SAM" id="Phobius"/>
    </source>
</evidence>
<name>A0A381I4V0_CLODI</name>
<organism evidence="15">
    <name type="scientific">Clostridioides difficile</name>
    <name type="common">Peptoclostridium difficile</name>
    <dbReference type="NCBI Taxonomy" id="1496"/>
    <lineage>
        <taxon>Bacteria</taxon>
        <taxon>Bacillati</taxon>
        <taxon>Bacillota</taxon>
        <taxon>Clostridia</taxon>
        <taxon>Peptostreptococcales</taxon>
        <taxon>Peptostreptococcaceae</taxon>
        <taxon>Clostridioides</taxon>
    </lineage>
</organism>
<evidence type="ECO:0000256" key="12">
    <source>
        <dbReference type="ARBA" id="ARBA00039316"/>
    </source>
</evidence>
<evidence type="ECO:0000256" key="1">
    <source>
        <dbReference type="ARBA" id="ARBA00004496"/>
    </source>
</evidence>
<keyword evidence="2" id="KW-0963">Cytoplasm</keyword>
<dbReference type="PANTHER" id="PTHR43152">
    <property type="entry name" value="UVRABC SYSTEM PROTEIN A"/>
    <property type="match status" value="1"/>
</dbReference>
<evidence type="ECO:0000256" key="13">
    <source>
        <dbReference type="ARBA" id="ARBA00042156"/>
    </source>
</evidence>
<keyword evidence="8" id="KW-0267">Excision nuclease</keyword>
<dbReference type="GO" id="GO:0003677">
    <property type="term" value="F:DNA binding"/>
    <property type="evidence" value="ECO:0007669"/>
    <property type="project" value="UniProtKB-KW"/>
</dbReference>
<keyword evidence="5" id="KW-0227">DNA damage</keyword>
<dbReference type="Gene3D" id="3.40.50.300">
    <property type="entry name" value="P-loop containing nucleotide triphosphate hydrolases"/>
    <property type="match status" value="1"/>
</dbReference>
<dbReference type="GO" id="GO:0005524">
    <property type="term" value="F:ATP binding"/>
    <property type="evidence" value="ECO:0007669"/>
    <property type="project" value="UniProtKB-KW"/>
</dbReference>
<keyword evidence="6" id="KW-0228">DNA excision</keyword>
<keyword evidence="10" id="KW-0234">DNA repair</keyword>
<keyword evidence="14" id="KW-0812">Transmembrane</keyword>
<evidence type="ECO:0000256" key="9">
    <source>
        <dbReference type="ARBA" id="ARBA00023125"/>
    </source>
</evidence>
<dbReference type="GO" id="GO:0005737">
    <property type="term" value="C:cytoplasm"/>
    <property type="evidence" value="ECO:0007669"/>
    <property type="project" value="UniProtKB-SubCell"/>
</dbReference>
<comment type="similarity">
    <text evidence="11">Belongs to the ABC transporter superfamily. UvrA family.</text>
</comment>
<accession>A0A381I4V0</accession>
<evidence type="ECO:0000256" key="5">
    <source>
        <dbReference type="ARBA" id="ARBA00022763"/>
    </source>
</evidence>
<dbReference type="AlphaFoldDB" id="A0A381I4V0"/>
<gene>
    <name evidence="15" type="primary">uvrA_2</name>
    <name evidence="15" type="ORF">NCTC13307_00173</name>
</gene>
<dbReference type="GO" id="GO:0004518">
    <property type="term" value="F:nuclease activity"/>
    <property type="evidence" value="ECO:0007669"/>
    <property type="project" value="UniProtKB-KW"/>
</dbReference>
<reference evidence="15" key="1">
    <citation type="submission" date="2018-06" db="EMBL/GenBank/DDBJ databases">
        <authorList>
            <consortium name="Pathogen Informatics"/>
            <person name="Doyle S."/>
        </authorList>
    </citation>
    <scope>NUCLEOTIDE SEQUENCE</scope>
    <source>
        <strain evidence="15">NCTC13307</strain>
    </source>
</reference>
<evidence type="ECO:0000256" key="10">
    <source>
        <dbReference type="ARBA" id="ARBA00023204"/>
    </source>
</evidence>
<evidence type="ECO:0000256" key="4">
    <source>
        <dbReference type="ARBA" id="ARBA00022741"/>
    </source>
</evidence>
<keyword evidence="9" id="KW-0238">DNA-binding</keyword>
<proteinExistence type="inferred from homology"/>
<evidence type="ECO:0000256" key="11">
    <source>
        <dbReference type="ARBA" id="ARBA00038000"/>
    </source>
</evidence>
<dbReference type="GO" id="GO:0006281">
    <property type="term" value="P:DNA repair"/>
    <property type="evidence" value="ECO:0007669"/>
    <property type="project" value="UniProtKB-KW"/>
</dbReference>
<dbReference type="PANTHER" id="PTHR43152:SF3">
    <property type="entry name" value="UVRABC SYSTEM PROTEIN A"/>
    <property type="match status" value="1"/>
</dbReference>
<feature type="transmembrane region" description="Helical" evidence="14">
    <location>
        <begin position="121"/>
        <end position="141"/>
    </location>
</feature>
<dbReference type="InterPro" id="IPR027417">
    <property type="entry name" value="P-loop_NTPase"/>
</dbReference>
<evidence type="ECO:0000256" key="2">
    <source>
        <dbReference type="ARBA" id="ARBA00022490"/>
    </source>
</evidence>
<protein>
    <recommendedName>
        <fullName evidence="12">UvrABC system protein A</fullName>
    </recommendedName>
    <alternativeName>
        <fullName evidence="13">Excinuclease ABC subunit A</fullName>
    </alternativeName>
</protein>
<evidence type="ECO:0000256" key="6">
    <source>
        <dbReference type="ARBA" id="ARBA00022769"/>
    </source>
</evidence>
<keyword evidence="14" id="KW-0472">Membrane</keyword>
<keyword evidence="14" id="KW-1133">Transmembrane helix</keyword>
<evidence type="ECO:0000256" key="7">
    <source>
        <dbReference type="ARBA" id="ARBA00022840"/>
    </source>
</evidence>
<comment type="subcellular location">
    <subcellularLocation>
        <location evidence="1">Cytoplasm</location>
    </subcellularLocation>
</comment>
<evidence type="ECO:0000256" key="8">
    <source>
        <dbReference type="ARBA" id="ARBA00022881"/>
    </source>
</evidence>
<dbReference type="EMBL" id="UFWD01000001">
    <property type="protein sequence ID" value="SUY20465.1"/>
    <property type="molecule type" value="Genomic_DNA"/>
</dbReference>
<sequence>MQKVQTQEIIKNPNSITGKYLSTYNKTGSQNKTIPSKWLSLKGCHANNLKNIDVEIPLNCMCSITGVSGSGKSSLVFHSLLPALEEKLKQKSIPDKNYTEFTGFDAIDDFILMDQTPIGNLAVLHLLHISIFLMKFVLYLLKLHKQNKNYWMKLF</sequence>
<keyword evidence="3" id="KW-0677">Repeat</keyword>
<evidence type="ECO:0000313" key="15">
    <source>
        <dbReference type="EMBL" id="SUY20465.1"/>
    </source>
</evidence>
<keyword evidence="7" id="KW-0067">ATP-binding</keyword>
<evidence type="ECO:0000256" key="3">
    <source>
        <dbReference type="ARBA" id="ARBA00022737"/>
    </source>
</evidence>
<keyword evidence="4" id="KW-0547">Nucleotide-binding</keyword>